<keyword evidence="1" id="KW-0472">Membrane</keyword>
<accession>A0A2S0KDL9</accession>
<organism evidence="2 3">
    <name type="scientific">Gordonia iterans</name>
    <dbReference type="NCBI Taxonomy" id="1004901"/>
    <lineage>
        <taxon>Bacteria</taxon>
        <taxon>Bacillati</taxon>
        <taxon>Actinomycetota</taxon>
        <taxon>Actinomycetes</taxon>
        <taxon>Mycobacteriales</taxon>
        <taxon>Gordoniaceae</taxon>
        <taxon>Gordonia</taxon>
    </lineage>
</organism>
<proteinExistence type="predicted"/>
<feature type="transmembrane region" description="Helical" evidence="1">
    <location>
        <begin position="209"/>
        <end position="229"/>
    </location>
</feature>
<dbReference type="Proteomes" id="UP000239814">
    <property type="component" value="Chromosome"/>
</dbReference>
<reference evidence="2 3" key="1">
    <citation type="submission" date="2018-03" db="EMBL/GenBank/DDBJ databases">
        <title>Characteristics and genome of n-alkane degrading marine bacteria Gordonia iterans isolated from crude oil contaminated in Tae-an, South Korea.</title>
        <authorList>
            <person name="Lee S.-S."/>
            <person name="Kim H."/>
        </authorList>
    </citation>
    <scope>NUCLEOTIDE SEQUENCE [LARGE SCALE GENOMIC DNA]</scope>
    <source>
        <strain evidence="2 3">Co17</strain>
    </source>
</reference>
<feature type="transmembrane region" description="Helical" evidence="1">
    <location>
        <begin position="94"/>
        <end position="114"/>
    </location>
</feature>
<name>A0A2S0KDL9_9ACTN</name>
<protein>
    <submittedName>
        <fullName evidence="2">Uncharacterized protein</fullName>
    </submittedName>
</protein>
<feature type="transmembrane region" description="Helical" evidence="1">
    <location>
        <begin position="20"/>
        <end position="42"/>
    </location>
</feature>
<gene>
    <name evidence="2" type="ORF">C6V83_05095</name>
</gene>
<feature type="transmembrane region" description="Helical" evidence="1">
    <location>
        <begin position="62"/>
        <end position="82"/>
    </location>
</feature>
<feature type="transmembrane region" description="Helical" evidence="1">
    <location>
        <begin position="169"/>
        <end position="189"/>
    </location>
</feature>
<dbReference type="OrthoDB" id="3209791at2"/>
<keyword evidence="3" id="KW-1185">Reference proteome</keyword>
<feature type="transmembrane region" description="Helical" evidence="1">
    <location>
        <begin position="139"/>
        <end position="162"/>
    </location>
</feature>
<sequence>MNRTANVVRMQLVNRQTFVWLPLIILGASFAITLAIYGIVVFSVPGPIEDPMYSGGAQAPLWYFLIVGVQALSLTFPFSQAMSVSRREFFQGTLLTAAGTSLILAATFLVGGLVEKATDGWGFHGYFFRLPWIWEHGPLAAALFCFTAAMLAFLLGFLGAVIYKRFGMLWTVVVAIALVVLLVLAAFLISATDSWPAVGRAFANADALYVALIGLGGCTVVAGLSFLAIRRAIP</sequence>
<dbReference type="RefSeq" id="WP_105941478.1">
    <property type="nucleotide sequence ID" value="NZ_CP027433.1"/>
</dbReference>
<dbReference type="KEGG" id="git:C6V83_05095"/>
<keyword evidence="1" id="KW-0812">Transmembrane</keyword>
<evidence type="ECO:0000313" key="2">
    <source>
        <dbReference type="EMBL" id="AVL99743.1"/>
    </source>
</evidence>
<keyword evidence="1" id="KW-1133">Transmembrane helix</keyword>
<evidence type="ECO:0000313" key="3">
    <source>
        <dbReference type="Proteomes" id="UP000239814"/>
    </source>
</evidence>
<dbReference type="EMBL" id="CP027433">
    <property type="protein sequence ID" value="AVL99743.1"/>
    <property type="molecule type" value="Genomic_DNA"/>
</dbReference>
<evidence type="ECO:0000256" key="1">
    <source>
        <dbReference type="SAM" id="Phobius"/>
    </source>
</evidence>
<dbReference type="AlphaFoldDB" id="A0A2S0KDL9"/>